<feature type="domain" description="Glutaminase A central" evidence="2">
    <location>
        <begin position="339"/>
        <end position="695"/>
    </location>
</feature>
<dbReference type="Proteomes" id="UP000327013">
    <property type="component" value="Unassembled WGS sequence"/>
</dbReference>
<dbReference type="EMBL" id="VIBQ01000017">
    <property type="protein sequence ID" value="KAB8360622.1"/>
    <property type="molecule type" value="Genomic_DNA"/>
</dbReference>
<organism evidence="4 5">
    <name type="scientific">Carpinus fangiana</name>
    <dbReference type="NCBI Taxonomy" id="176857"/>
    <lineage>
        <taxon>Eukaryota</taxon>
        <taxon>Viridiplantae</taxon>
        <taxon>Streptophyta</taxon>
        <taxon>Embryophyta</taxon>
        <taxon>Tracheophyta</taxon>
        <taxon>Spermatophyta</taxon>
        <taxon>Magnoliopsida</taxon>
        <taxon>eudicotyledons</taxon>
        <taxon>Gunneridae</taxon>
        <taxon>Pentapetalae</taxon>
        <taxon>rosids</taxon>
        <taxon>fabids</taxon>
        <taxon>Fagales</taxon>
        <taxon>Betulaceae</taxon>
        <taxon>Carpinus</taxon>
    </lineage>
</organism>
<dbReference type="InterPro" id="IPR032514">
    <property type="entry name" value="GtaA_central"/>
</dbReference>
<dbReference type="PANTHER" id="PTHR31987:SF14">
    <property type="entry name" value="PUTATIVE (AFU_ORTHOLOGUE AFUA_6G09910)-RELATED"/>
    <property type="match status" value="1"/>
</dbReference>
<dbReference type="InterPro" id="IPR033433">
    <property type="entry name" value="GtaA_N"/>
</dbReference>
<protein>
    <recommendedName>
        <fullName evidence="6">Cellulase</fullName>
    </recommendedName>
</protein>
<gene>
    <name evidence="4" type="ORF">FH972_024360</name>
</gene>
<feature type="chain" id="PRO_5024416575" description="Cellulase" evidence="1">
    <location>
        <begin position="23"/>
        <end position="717"/>
    </location>
</feature>
<dbReference type="PANTHER" id="PTHR31987">
    <property type="entry name" value="GLUTAMINASE A-RELATED"/>
    <property type="match status" value="1"/>
</dbReference>
<evidence type="ECO:0000313" key="5">
    <source>
        <dbReference type="Proteomes" id="UP000327013"/>
    </source>
</evidence>
<dbReference type="Pfam" id="PF16335">
    <property type="entry name" value="GtaA_6_Hairpin"/>
    <property type="match status" value="1"/>
</dbReference>
<evidence type="ECO:0000313" key="4">
    <source>
        <dbReference type="EMBL" id="KAB8360622.1"/>
    </source>
</evidence>
<dbReference type="InterPro" id="IPR052743">
    <property type="entry name" value="Glutaminase_GtaA"/>
</dbReference>
<keyword evidence="1" id="KW-0732">Signal</keyword>
<reference evidence="4 5" key="1">
    <citation type="submission" date="2019-06" db="EMBL/GenBank/DDBJ databases">
        <title>A chromosomal-level reference genome of Carpinus fangiana (Coryloideae, Betulaceae).</title>
        <authorList>
            <person name="Yang X."/>
            <person name="Wang Z."/>
            <person name="Zhang L."/>
            <person name="Hao G."/>
            <person name="Liu J."/>
            <person name="Yang Y."/>
        </authorList>
    </citation>
    <scope>NUCLEOTIDE SEQUENCE [LARGE SCALE GENOMIC DNA]</scope>
    <source>
        <strain evidence="4">Cfa_2016G</strain>
        <tissue evidence="4">Leaf</tissue>
    </source>
</reference>
<evidence type="ECO:0008006" key="6">
    <source>
        <dbReference type="Google" id="ProtNLM"/>
    </source>
</evidence>
<dbReference type="AlphaFoldDB" id="A0A5N6KYB2"/>
<evidence type="ECO:0000259" key="2">
    <source>
        <dbReference type="Pfam" id="PF16335"/>
    </source>
</evidence>
<evidence type="ECO:0000259" key="3">
    <source>
        <dbReference type="Pfam" id="PF17168"/>
    </source>
</evidence>
<feature type="domain" description="Glutaminase A N-terminal" evidence="3">
    <location>
        <begin position="103"/>
        <end position="333"/>
    </location>
</feature>
<dbReference type="OrthoDB" id="3918848at2759"/>
<proteinExistence type="predicted"/>
<name>A0A5N6KYB2_9ROSI</name>
<accession>A0A5N6KYB2</accession>
<dbReference type="Pfam" id="PF17168">
    <property type="entry name" value="DUF5127"/>
    <property type="match status" value="1"/>
</dbReference>
<comment type="caution">
    <text evidence="4">The sequence shown here is derived from an EMBL/GenBank/DDBJ whole genome shotgun (WGS) entry which is preliminary data.</text>
</comment>
<sequence>MALVGAMFTTLSTLLLASIVTAGPATFPSFPLAVRSPYLSTWLPHNLASNAPEASPQFWMGQTLTWPVLAQVDGKNYALFGGSSATYNQFTGATQQSLSYTSTHTYISLAAGNAQFVLDFFSPVSTGNFLRQSLPYSYLTVSVIGKPGYSPNVKILSAVDSSWTNQPSGVLSNYSIFQNSGVFDLHNPNEIPFTETNDGQSMASYGHIVFAAKPGTVSASKLTAQCGQPQALTTSFAMKGKLDNTYTAPGISSRCGHGSLNGFSFDIGNVSKNVSVTYAVGYDTPQAINHLGSIQTGYYYSKYKSIPEVANAFLGDYASALAESQTLDSVVRARGSSISSKYGDILEATVRQVFAAMVLTIPQATLDTSNPWAFQKEISTGGKVNTIDVIYPTMPILYVLAPQYIKLLLKPVLAVLATGKWLQPWMIHDISNAYPNVTGHGSGFGADAEEHMPITASAMFLTLTHAYQQATKDRTWPSPSDITLLQKYANYLIDTGIYFSPQLDTTDAIPASGNQTNLALHSVIGLSAFGKVTGNATYTQTAQKFATQLYTSGVALSKNRSHFTYNYGVDASWGVTPELFTDLFLGLNNFPVAARTMQCEWYARVVRPAGLQYASGLTNNCGAPGCSLAITDWSDFALATCSKEIQTKLLDIQYSFLTNGLNPVPFPTRYFTDGAMVGQWNFCRARPTIGSSWALSALKDGTWSSAKSGGLLAQQGA</sequence>
<keyword evidence="5" id="KW-1185">Reference proteome</keyword>
<evidence type="ECO:0000256" key="1">
    <source>
        <dbReference type="SAM" id="SignalP"/>
    </source>
</evidence>
<feature type="signal peptide" evidence="1">
    <location>
        <begin position="1"/>
        <end position="22"/>
    </location>
</feature>